<dbReference type="OrthoDB" id="1249375at2"/>
<dbReference type="InterPro" id="IPR020941">
    <property type="entry name" value="SUFU-like_domain"/>
</dbReference>
<gene>
    <name evidence="2" type="ORF">DMT42_16350</name>
</gene>
<name>A0A2U9P2N0_STRAS</name>
<feature type="domain" description="Suppressor of fused-like" evidence="1">
    <location>
        <begin position="41"/>
        <end position="186"/>
    </location>
</feature>
<protein>
    <recommendedName>
        <fullName evidence="1">Suppressor of fused-like domain-containing protein</fullName>
    </recommendedName>
</protein>
<accession>A0A2U9P2N0</accession>
<evidence type="ECO:0000313" key="3">
    <source>
        <dbReference type="Proteomes" id="UP000247634"/>
    </source>
</evidence>
<evidence type="ECO:0000313" key="2">
    <source>
        <dbReference type="EMBL" id="AWT43733.1"/>
    </source>
</evidence>
<evidence type="ECO:0000259" key="1">
    <source>
        <dbReference type="Pfam" id="PF05076"/>
    </source>
</evidence>
<dbReference type="Proteomes" id="UP000247634">
    <property type="component" value="Chromosome"/>
</dbReference>
<dbReference type="RefSeq" id="WP_110628645.1">
    <property type="nucleotide sequence ID" value="NZ_CP029788.1"/>
</dbReference>
<dbReference type="KEGG" id="sact:DMT42_16350"/>
<reference evidence="2 3" key="1">
    <citation type="submission" date="2018-06" db="EMBL/GenBank/DDBJ databases">
        <title>The complete genome sequence of a nosiheptide producer Streptomyces actuosus ATCC 25421: deducing the ability of producing a new class III lantibiotics.</title>
        <authorList>
            <person name="Liu W."/>
            <person name="Sun F."/>
            <person name="Hu Y."/>
        </authorList>
    </citation>
    <scope>NUCLEOTIDE SEQUENCE [LARGE SCALE GENOMIC DNA]</scope>
    <source>
        <strain evidence="2 3">ATCC 25421</strain>
    </source>
</reference>
<dbReference type="Pfam" id="PF05076">
    <property type="entry name" value="SUFU"/>
    <property type="match status" value="1"/>
</dbReference>
<dbReference type="AlphaFoldDB" id="A0A2U9P2N0"/>
<organism evidence="2 3">
    <name type="scientific">Streptomyces actuosus</name>
    <dbReference type="NCBI Taxonomy" id="1885"/>
    <lineage>
        <taxon>Bacteria</taxon>
        <taxon>Bacillati</taxon>
        <taxon>Actinomycetota</taxon>
        <taxon>Actinomycetes</taxon>
        <taxon>Kitasatosporales</taxon>
        <taxon>Streptomycetaceae</taxon>
        <taxon>Streptomyces</taxon>
    </lineage>
</organism>
<keyword evidence="3" id="KW-1185">Reference proteome</keyword>
<proteinExistence type="predicted"/>
<sequence length="192" mass="20379">MAALIDHLEARLGPLGGAWSPEEGAPEGAPQIAYFTEGALPAVHGFATIGLFKAPLTSRVSGRHQHMELLACGRAAPGDDPGPLPSVLEWVAGRLLTGGEALLRGEVIPLPMPLFPGGTMTALYAALPVYFDDDFASVVLENGIETIIAWLVPIGAAEATYVREKGWPAFEEELVRQDPDLLDVNRAEMTLG</sequence>
<dbReference type="EMBL" id="CP029788">
    <property type="protein sequence ID" value="AWT43733.1"/>
    <property type="molecule type" value="Genomic_DNA"/>
</dbReference>